<feature type="signal peptide" evidence="1">
    <location>
        <begin position="1"/>
        <end position="18"/>
    </location>
</feature>
<dbReference type="GO" id="GO:0009653">
    <property type="term" value="P:anatomical structure morphogenesis"/>
    <property type="evidence" value="ECO:0007669"/>
    <property type="project" value="TreeGrafter"/>
</dbReference>
<dbReference type="SMART" id="SM00473">
    <property type="entry name" value="PAN_AP"/>
    <property type="match status" value="3"/>
</dbReference>
<sequence>MKACLCFCFLTLISIMQCLNMKREFDGTNSMDQNKNTEKERKMDFASNFPTKITANEAKDTKYKNDEYSANYKKLSATEKVVSMNVTQQRDPIIIGKPDLSDVCFRVYNECIVVNAQPYERRSNMQLDECKQRCMQSQNDAYSCRSLVYDITNKVCDFFTHQGDQPPSKLLKYYEHSYLEPTFVNGCDLKYAKRMKTRETDSTDKTINNAMLLNDLTKEDRNQESCEEGKVVKYLRTQGFKFDSDNRINLKAYNLDRCIDACTNNIDDKRRPFRCRSFDYDENGCNLIGEVATRRGSRQLKQNSISNYYEKICIDDDLMSSDCQSINRFPQMILIGFAEAVITTQTFMGCFENCLKSRQLFAMNCTSAVYFYEELEQNCILNSENRQTQKNLFVEENADIVDYFEINCPLRKQKKIIDDLIFKS</sequence>
<evidence type="ECO:0000313" key="3">
    <source>
        <dbReference type="EMBL" id="CAG9540559.1"/>
    </source>
</evidence>
<feature type="domain" description="Apple" evidence="2">
    <location>
        <begin position="226"/>
        <end position="313"/>
    </location>
</feature>
<dbReference type="OrthoDB" id="5855977at2759"/>
<comment type="caution">
    <text evidence="3">The sequence shown here is derived from an EMBL/GenBank/DDBJ whole genome shotgun (WGS) entry which is preliminary data.</text>
</comment>
<dbReference type="SUPFAM" id="SSF57414">
    <property type="entry name" value="Hairpin loop containing domain-like"/>
    <property type="match status" value="3"/>
</dbReference>
<evidence type="ECO:0000256" key="1">
    <source>
        <dbReference type="SAM" id="SignalP"/>
    </source>
</evidence>
<dbReference type="PANTHER" id="PTHR47327:SF4">
    <property type="entry name" value="APPLE DOMAIN-CONTAINING PROTEIN-RELATED"/>
    <property type="match status" value="1"/>
</dbReference>
<organism evidence="3 4">
    <name type="scientific">Cercopithifilaria johnstoni</name>
    <dbReference type="NCBI Taxonomy" id="2874296"/>
    <lineage>
        <taxon>Eukaryota</taxon>
        <taxon>Metazoa</taxon>
        <taxon>Ecdysozoa</taxon>
        <taxon>Nematoda</taxon>
        <taxon>Chromadorea</taxon>
        <taxon>Rhabditida</taxon>
        <taxon>Spirurina</taxon>
        <taxon>Spiruromorpha</taxon>
        <taxon>Filarioidea</taxon>
        <taxon>Onchocercidae</taxon>
        <taxon>Cercopithifilaria</taxon>
    </lineage>
</organism>
<gene>
    <name evidence="3" type="ORF">CJOHNSTONI_LOCUS10060</name>
</gene>
<keyword evidence="1" id="KW-0732">Signal</keyword>
<proteinExistence type="predicted"/>
<accession>A0A8J2MVD2</accession>
<dbReference type="EMBL" id="CAKAEH010001980">
    <property type="protein sequence ID" value="CAG9540559.1"/>
    <property type="molecule type" value="Genomic_DNA"/>
</dbReference>
<evidence type="ECO:0000259" key="2">
    <source>
        <dbReference type="PROSITE" id="PS50948"/>
    </source>
</evidence>
<dbReference type="Gene3D" id="3.50.4.10">
    <property type="entry name" value="Hepatocyte Growth Factor"/>
    <property type="match status" value="3"/>
</dbReference>
<dbReference type="Pfam" id="PF00024">
    <property type="entry name" value="PAN_1"/>
    <property type="match status" value="3"/>
</dbReference>
<dbReference type="PANTHER" id="PTHR47327">
    <property type="entry name" value="FI18240P1-RELATED"/>
    <property type="match status" value="1"/>
</dbReference>
<name>A0A8J2MVD2_9BILA</name>
<feature type="chain" id="PRO_5035172518" description="Apple domain-containing protein" evidence="1">
    <location>
        <begin position="19"/>
        <end position="424"/>
    </location>
</feature>
<reference evidence="3" key="1">
    <citation type="submission" date="2021-09" db="EMBL/GenBank/DDBJ databases">
        <authorList>
            <consortium name="Pathogen Informatics"/>
        </authorList>
    </citation>
    <scope>NUCLEOTIDE SEQUENCE</scope>
</reference>
<dbReference type="InterPro" id="IPR003609">
    <property type="entry name" value="Pan_app"/>
</dbReference>
<protein>
    <recommendedName>
        <fullName evidence="2">Apple domain-containing protein</fullName>
    </recommendedName>
</protein>
<evidence type="ECO:0000313" key="4">
    <source>
        <dbReference type="Proteomes" id="UP000746747"/>
    </source>
</evidence>
<dbReference type="InterPro" id="IPR052774">
    <property type="entry name" value="Celegans_DevNeuronal_Protein"/>
</dbReference>
<feature type="domain" description="Apple" evidence="2">
    <location>
        <begin position="323"/>
        <end position="408"/>
    </location>
</feature>
<dbReference type="Proteomes" id="UP000746747">
    <property type="component" value="Unassembled WGS sequence"/>
</dbReference>
<keyword evidence="4" id="KW-1185">Reference proteome</keyword>
<dbReference type="PROSITE" id="PS50948">
    <property type="entry name" value="PAN"/>
    <property type="match status" value="3"/>
</dbReference>
<dbReference type="AlphaFoldDB" id="A0A8J2MVD2"/>
<feature type="domain" description="Apple" evidence="2">
    <location>
        <begin position="104"/>
        <end position="183"/>
    </location>
</feature>